<dbReference type="Proteomes" id="UP000215145">
    <property type="component" value="Unassembled WGS sequence"/>
</dbReference>
<reference evidence="2 3" key="1">
    <citation type="submission" date="2017-07" db="EMBL/GenBank/DDBJ databases">
        <title>Paenibacillus herberti R33 genome sequencing and assembly.</title>
        <authorList>
            <person name="Su W."/>
        </authorList>
    </citation>
    <scope>NUCLEOTIDE SEQUENCE [LARGE SCALE GENOMIC DNA]</scope>
    <source>
        <strain evidence="2 3">R33</strain>
    </source>
</reference>
<dbReference type="GO" id="GO:0008556">
    <property type="term" value="F:P-type potassium transmembrane transporter activity"/>
    <property type="evidence" value="ECO:0007669"/>
    <property type="project" value="InterPro"/>
</dbReference>
<dbReference type="GO" id="GO:0005886">
    <property type="term" value="C:plasma membrane"/>
    <property type="evidence" value="ECO:0007669"/>
    <property type="project" value="InterPro"/>
</dbReference>
<gene>
    <name evidence="2" type="primary">kdpF</name>
    <name evidence="2" type="ORF">CGZ75_09210</name>
</gene>
<dbReference type="Pfam" id="PF09604">
    <property type="entry name" value="Potass_KdpF"/>
    <property type="match status" value="1"/>
</dbReference>
<keyword evidence="1" id="KW-0812">Transmembrane</keyword>
<evidence type="ECO:0000256" key="1">
    <source>
        <dbReference type="SAM" id="Phobius"/>
    </source>
</evidence>
<keyword evidence="1" id="KW-1133">Transmembrane helix</keyword>
<comment type="caution">
    <text evidence="2">The sequence shown here is derived from an EMBL/GenBank/DDBJ whole genome shotgun (WGS) entry which is preliminary data.</text>
</comment>
<dbReference type="InterPro" id="IPR011726">
    <property type="entry name" value="KdpF"/>
</dbReference>
<evidence type="ECO:0000313" key="2">
    <source>
        <dbReference type="EMBL" id="OXM16812.1"/>
    </source>
</evidence>
<feature type="transmembrane region" description="Helical" evidence="1">
    <location>
        <begin position="32"/>
        <end position="52"/>
    </location>
</feature>
<proteinExistence type="predicted"/>
<dbReference type="EMBL" id="NMUQ01000001">
    <property type="protein sequence ID" value="OXM16812.1"/>
    <property type="molecule type" value="Genomic_DNA"/>
</dbReference>
<keyword evidence="1" id="KW-0472">Membrane</keyword>
<protein>
    <submittedName>
        <fullName evidence="2">K(+)-transporting ATPase subunit F</fullName>
    </submittedName>
</protein>
<dbReference type="AlphaFoldDB" id="A0A229P3J4"/>
<sequence>MDDWTCGRIKCWPDWIVALGRQAGSGRKGKEMMWTLGVIIAAVFVYLTYVLLHPEKF</sequence>
<name>A0A229P3J4_9BACL</name>
<evidence type="ECO:0000313" key="3">
    <source>
        <dbReference type="Proteomes" id="UP000215145"/>
    </source>
</evidence>
<keyword evidence="3" id="KW-1185">Reference proteome</keyword>
<accession>A0A229P3J4</accession>
<dbReference type="NCBIfam" id="TIGR02115">
    <property type="entry name" value="potass_kdpF"/>
    <property type="match status" value="1"/>
</dbReference>
<organism evidence="2 3">
    <name type="scientific">Paenibacillus herberti</name>
    <dbReference type="NCBI Taxonomy" id="1619309"/>
    <lineage>
        <taxon>Bacteria</taxon>
        <taxon>Bacillati</taxon>
        <taxon>Bacillota</taxon>
        <taxon>Bacilli</taxon>
        <taxon>Bacillales</taxon>
        <taxon>Paenibacillaceae</taxon>
        <taxon>Paenibacillus</taxon>
    </lineage>
</organism>